<evidence type="ECO:0000313" key="1">
    <source>
        <dbReference type="EMBL" id="OJA18556.1"/>
    </source>
</evidence>
<accession>A0A1J8R3S3</accession>
<comment type="caution">
    <text evidence="1">The sequence shown here is derived from an EMBL/GenBank/DDBJ whole genome shotgun (WGS) entry which is preliminary data.</text>
</comment>
<organism evidence="1 2">
    <name type="scientific">Rhizopogon vesiculosus</name>
    <dbReference type="NCBI Taxonomy" id="180088"/>
    <lineage>
        <taxon>Eukaryota</taxon>
        <taxon>Fungi</taxon>
        <taxon>Dikarya</taxon>
        <taxon>Basidiomycota</taxon>
        <taxon>Agaricomycotina</taxon>
        <taxon>Agaricomycetes</taxon>
        <taxon>Agaricomycetidae</taxon>
        <taxon>Boletales</taxon>
        <taxon>Suillineae</taxon>
        <taxon>Rhizopogonaceae</taxon>
        <taxon>Rhizopogon</taxon>
    </lineage>
</organism>
<dbReference type="OrthoDB" id="2447803at2759"/>
<dbReference type="STRING" id="180088.A0A1J8R3S3"/>
<dbReference type="EMBL" id="LVVM01001428">
    <property type="protein sequence ID" value="OJA18556.1"/>
    <property type="molecule type" value="Genomic_DNA"/>
</dbReference>
<name>A0A1J8R3S3_9AGAM</name>
<proteinExistence type="predicted"/>
<protein>
    <submittedName>
        <fullName evidence="1">Uncharacterized protein</fullName>
    </submittedName>
</protein>
<sequence length="263" mass="29545">MNTDFAPINIASLFIDVYVEHEPKQITYTLHVPGLLTLIPAKPITSNTLRPVLSFQNLITFEVLHEYPVNTTLEGIEELAGRWPSLKKLSLNEELLVMSGYPTLDLRALIPFARHSPKLHRLGLFMNASTAKIHSTQELNPFTALSVLSIGTSQAHDQDVVAEFLSQMCPPACELVADITRTTFSSPSCRKLKEALLLKIKRRSNFWRRVRDLLPILVRVRRDEREKSKALQEELEGCSLMAKPTSSLPDRASLGTYHSLSAC</sequence>
<gene>
    <name evidence="1" type="ORF">AZE42_04017</name>
</gene>
<dbReference type="AlphaFoldDB" id="A0A1J8R3S3"/>
<reference evidence="1 2" key="1">
    <citation type="submission" date="2016-03" db="EMBL/GenBank/DDBJ databases">
        <title>Comparative genomics of the ectomycorrhizal sister species Rhizopogon vinicolor and Rhizopogon vesiculosus (Basidiomycota: Boletales) reveals a divergence of the mating type B locus.</title>
        <authorList>
            <person name="Mujic A.B."/>
            <person name="Kuo A."/>
            <person name="Tritt A."/>
            <person name="Lipzen A."/>
            <person name="Chen C."/>
            <person name="Johnson J."/>
            <person name="Sharma A."/>
            <person name="Barry K."/>
            <person name="Grigoriev I.V."/>
            <person name="Spatafora J.W."/>
        </authorList>
    </citation>
    <scope>NUCLEOTIDE SEQUENCE [LARGE SCALE GENOMIC DNA]</scope>
    <source>
        <strain evidence="1 2">AM-OR11-056</strain>
    </source>
</reference>
<dbReference type="Proteomes" id="UP000183567">
    <property type="component" value="Unassembled WGS sequence"/>
</dbReference>
<evidence type="ECO:0000313" key="2">
    <source>
        <dbReference type="Proteomes" id="UP000183567"/>
    </source>
</evidence>
<keyword evidence="2" id="KW-1185">Reference proteome</keyword>